<dbReference type="Proteomes" id="UP000002630">
    <property type="component" value="Unassembled WGS sequence"/>
</dbReference>
<feature type="region of interest" description="Disordered" evidence="7">
    <location>
        <begin position="172"/>
        <end position="356"/>
    </location>
</feature>
<evidence type="ECO:0000256" key="6">
    <source>
        <dbReference type="ARBA" id="ARBA00024338"/>
    </source>
</evidence>
<dbReference type="SUPFAM" id="SSF103473">
    <property type="entry name" value="MFS general substrate transporter"/>
    <property type="match status" value="1"/>
</dbReference>
<dbReference type="InParanoid" id="D7G660"/>
<reference evidence="9 10" key="1">
    <citation type="journal article" date="2010" name="Nature">
        <title>The Ectocarpus genome and the independent evolution of multicellularity in brown algae.</title>
        <authorList>
            <person name="Cock J.M."/>
            <person name="Sterck L."/>
            <person name="Rouze P."/>
            <person name="Scornet D."/>
            <person name="Allen A.E."/>
            <person name="Amoutzias G."/>
            <person name="Anthouard V."/>
            <person name="Artiguenave F."/>
            <person name="Aury J.M."/>
            <person name="Badger J.H."/>
            <person name="Beszteri B."/>
            <person name="Billiau K."/>
            <person name="Bonnet E."/>
            <person name="Bothwell J.H."/>
            <person name="Bowler C."/>
            <person name="Boyen C."/>
            <person name="Brownlee C."/>
            <person name="Carrano C.J."/>
            <person name="Charrier B."/>
            <person name="Cho G.Y."/>
            <person name="Coelho S.M."/>
            <person name="Collen J."/>
            <person name="Corre E."/>
            <person name="Da Silva C."/>
            <person name="Delage L."/>
            <person name="Delaroque N."/>
            <person name="Dittami S.M."/>
            <person name="Doulbeau S."/>
            <person name="Elias M."/>
            <person name="Farnham G."/>
            <person name="Gachon C.M."/>
            <person name="Gschloessl B."/>
            <person name="Heesch S."/>
            <person name="Jabbari K."/>
            <person name="Jubin C."/>
            <person name="Kawai H."/>
            <person name="Kimura K."/>
            <person name="Kloareg B."/>
            <person name="Kupper F.C."/>
            <person name="Lang D."/>
            <person name="Le Bail A."/>
            <person name="Leblanc C."/>
            <person name="Lerouge P."/>
            <person name="Lohr M."/>
            <person name="Lopez P.J."/>
            <person name="Martens C."/>
            <person name="Maumus F."/>
            <person name="Michel G."/>
            <person name="Miranda-Saavedra D."/>
            <person name="Morales J."/>
            <person name="Moreau H."/>
            <person name="Motomura T."/>
            <person name="Nagasato C."/>
            <person name="Napoli C.A."/>
            <person name="Nelson D.R."/>
            <person name="Nyvall-Collen P."/>
            <person name="Peters A.F."/>
            <person name="Pommier C."/>
            <person name="Potin P."/>
            <person name="Poulain J."/>
            <person name="Quesneville H."/>
            <person name="Read B."/>
            <person name="Rensing S.A."/>
            <person name="Ritter A."/>
            <person name="Rousvoal S."/>
            <person name="Samanta M."/>
            <person name="Samson G."/>
            <person name="Schroeder D.C."/>
            <person name="Segurens B."/>
            <person name="Strittmatter M."/>
            <person name="Tonon T."/>
            <person name="Tregear J.W."/>
            <person name="Valentin K."/>
            <person name="von Dassow P."/>
            <person name="Yamagishi T."/>
            <person name="Van de Peer Y."/>
            <person name="Wincker P."/>
        </authorList>
    </citation>
    <scope>NUCLEOTIDE SEQUENCE [LARGE SCALE GENOMIC DNA]</scope>
    <source>
        <strain evidence="10">Ec32 / CCAP1310/4</strain>
    </source>
</reference>
<dbReference type="GO" id="GO:0022857">
    <property type="term" value="F:transmembrane transporter activity"/>
    <property type="evidence" value="ECO:0007669"/>
    <property type="project" value="InterPro"/>
</dbReference>
<gene>
    <name evidence="9" type="ORF">Esi_0071_0114</name>
</gene>
<dbReference type="PANTHER" id="PTHR23505:SF79">
    <property type="entry name" value="PROTEIN SPINSTER"/>
    <property type="match status" value="1"/>
</dbReference>
<keyword evidence="2" id="KW-0813">Transport</keyword>
<dbReference type="InterPro" id="IPR036259">
    <property type="entry name" value="MFS_trans_sf"/>
</dbReference>
<feature type="transmembrane region" description="Helical" evidence="8">
    <location>
        <begin position="567"/>
        <end position="586"/>
    </location>
</feature>
<feature type="compositionally biased region" description="Low complexity" evidence="7">
    <location>
        <begin position="277"/>
        <end position="289"/>
    </location>
</feature>
<dbReference type="InterPro" id="IPR044770">
    <property type="entry name" value="MFS_spinster-like"/>
</dbReference>
<dbReference type="Gene3D" id="1.20.1250.20">
    <property type="entry name" value="MFS general substrate transporter like domains"/>
    <property type="match status" value="2"/>
</dbReference>
<feature type="compositionally biased region" description="Low complexity" evidence="7">
    <location>
        <begin position="181"/>
        <end position="210"/>
    </location>
</feature>
<protein>
    <recommendedName>
        <fullName evidence="11">Major facilitator superfamily (MFS) profile domain-containing protein</fullName>
    </recommendedName>
</protein>
<dbReference type="PANTHER" id="PTHR23505">
    <property type="entry name" value="SPINSTER"/>
    <property type="match status" value="1"/>
</dbReference>
<evidence type="ECO:0000313" key="10">
    <source>
        <dbReference type="Proteomes" id="UP000002630"/>
    </source>
</evidence>
<evidence type="ECO:0000256" key="5">
    <source>
        <dbReference type="ARBA" id="ARBA00023136"/>
    </source>
</evidence>
<evidence type="ECO:0000256" key="7">
    <source>
        <dbReference type="SAM" id="MobiDB-lite"/>
    </source>
</evidence>
<dbReference type="GO" id="GO:0016020">
    <property type="term" value="C:membrane"/>
    <property type="evidence" value="ECO:0007669"/>
    <property type="project" value="UniProtKB-SubCell"/>
</dbReference>
<evidence type="ECO:0000256" key="8">
    <source>
        <dbReference type="SAM" id="Phobius"/>
    </source>
</evidence>
<evidence type="ECO:0000256" key="3">
    <source>
        <dbReference type="ARBA" id="ARBA00022692"/>
    </source>
</evidence>
<dbReference type="InterPro" id="IPR011701">
    <property type="entry name" value="MFS"/>
</dbReference>
<feature type="transmembrane region" description="Helical" evidence="8">
    <location>
        <begin position="26"/>
        <end position="48"/>
    </location>
</feature>
<dbReference type="eggNOG" id="KOG1330">
    <property type="taxonomic scope" value="Eukaryota"/>
</dbReference>
<feature type="transmembrane region" description="Helical" evidence="8">
    <location>
        <begin position="144"/>
        <end position="164"/>
    </location>
</feature>
<keyword evidence="5 8" id="KW-0472">Membrane</keyword>
<organism evidence="9 10">
    <name type="scientific">Ectocarpus siliculosus</name>
    <name type="common">Brown alga</name>
    <name type="synonym">Conferva siliculosa</name>
    <dbReference type="NCBI Taxonomy" id="2880"/>
    <lineage>
        <taxon>Eukaryota</taxon>
        <taxon>Sar</taxon>
        <taxon>Stramenopiles</taxon>
        <taxon>Ochrophyta</taxon>
        <taxon>PX clade</taxon>
        <taxon>Phaeophyceae</taxon>
        <taxon>Ectocarpales</taxon>
        <taxon>Ectocarpaceae</taxon>
        <taxon>Ectocarpus</taxon>
    </lineage>
</organism>
<dbReference type="STRING" id="2880.D7G660"/>
<dbReference type="OrthoDB" id="3639251at2759"/>
<proteinExistence type="inferred from homology"/>
<keyword evidence="4 8" id="KW-1133">Transmembrane helix</keyword>
<feature type="transmembrane region" description="Helical" evidence="8">
    <location>
        <begin position="110"/>
        <end position="132"/>
    </location>
</feature>
<dbReference type="EMBL" id="FN649760">
    <property type="protein sequence ID" value="CBJ27469.1"/>
    <property type="molecule type" value="Genomic_DNA"/>
</dbReference>
<feature type="transmembrane region" description="Helical" evidence="8">
    <location>
        <begin position="472"/>
        <end position="491"/>
    </location>
</feature>
<comment type="similarity">
    <text evidence="6">Belongs to the major facilitator superfamily. Spinster (TC 2.A.1.49) family.</text>
</comment>
<feature type="compositionally biased region" description="Pro residues" evidence="7">
    <location>
        <begin position="290"/>
        <end position="303"/>
    </location>
</feature>
<evidence type="ECO:0000256" key="2">
    <source>
        <dbReference type="ARBA" id="ARBA00022448"/>
    </source>
</evidence>
<feature type="transmembrane region" description="Helical" evidence="8">
    <location>
        <begin position="529"/>
        <end position="555"/>
    </location>
</feature>
<evidence type="ECO:0000313" key="9">
    <source>
        <dbReference type="EMBL" id="CBJ27469.1"/>
    </source>
</evidence>
<sequence length="668" mass="69537">MPPPRKFRYLFSVSKIPFVDYDSLDFALIAGPFFTAFNSLAGVVLSLVGGVRPVRLLSTACLVWSASTGAVAFTHKFWQVALARIGQGIGDAACSPFAVSILRDNFGPEVIGSAIGVYYVGLYAGFSLALGAGTLVDDLVGWKWSYLLAALAGAVVAALTFLTVPEPLPPREAVLMPPPQQQQQRGRGGAEAPPGAAALAEGSASTITRRSGGGGSRSAVSSPVYSLVGREGRGRDSLSASARGGGYGSDRPAVGSGGSSSSREREEKAGTEPTWLAAAAASKARSSPSSSPPPPPVATPPSTDPRLLYTPPRTLRRPPPPGGAEEGLGLQRGSSPSSSLTASPPPPPPPRPRRSSAYSRLLHRSRGKLSDLSAAWLDSPSLLLVCVAGGVRDAGGFVFGYYLASYFSPLLDGNPSLTQHGDDPCSSSYDVGYADDQICDEAYPWCVEGSCFRLTSSPWHDVGMPAHQLECFISWVPLVGGSLGAMIGGFLSDRVAQRLGTAGRLWVVIVSNALASPFAVGVLLAPYPWCFLCLLGVELLGEMWIGVVLAVVIALVPRHVRITSVALYNFIITNISGLSTTLVPLIRGRYDSEHTFSFFVEPLSAGGEGDAGRLLLSSPSGLAEAGTAVAAAAAEGPVEVSVSEAGSHGLQAALLWMYPGMYLASSCE</sequence>
<keyword evidence="10" id="KW-1185">Reference proteome</keyword>
<keyword evidence="3 8" id="KW-0812">Transmembrane</keyword>
<comment type="subcellular location">
    <subcellularLocation>
        <location evidence="1">Membrane</location>
        <topology evidence="1">Multi-pass membrane protein</topology>
    </subcellularLocation>
</comment>
<dbReference type="AlphaFoldDB" id="D7G660"/>
<name>D7G660_ECTSI</name>
<feature type="transmembrane region" description="Helical" evidence="8">
    <location>
        <begin position="503"/>
        <end position="523"/>
    </location>
</feature>
<dbReference type="Pfam" id="PF07690">
    <property type="entry name" value="MFS_1"/>
    <property type="match status" value="1"/>
</dbReference>
<evidence type="ECO:0008006" key="11">
    <source>
        <dbReference type="Google" id="ProtNLM"/>
    </source>
</evidence>
<accession>D7G660</accession>
<evidence type="ECO:0000256" key="1">
    <source>
        <dbReference type="ARBA" id="ARBA00004141"/>
    </source>
</evidence>
<evidence type="ECO:0000256" key="4">
    <source>
        <dbReference type="ARBA" id="ARBA00022989"/>
    </source>
</evidence>